<comment type="caution">
    <text evidence="1">The sequence shown here is derived from an EMBL/GenBank/DDBJ whole genome shotgun (WGS) entry which is preliminary data.</text>
</comment>
<proteinExistence type="predicted"/>
<gene>
    <name evidence="1" type="ORF">K7432_002307</name>
</gene>
<dbReference type="Proteomes" id="UP001479436">
    <property type="component" value="Unassembled WGS sequence"/>
</dbReference>
<reference evidence="1 2" key="1">
    <citation type="submission" date="2023-04" db="EMBL/GenBank/DDBJ databases">
        <title>Genome of Basidiobolus ranarum AG-B5.</title>
        <authorList>
            <person name="Stajich J.E."/>
            <person name="Carter-House D."/>
            <person name="Gryganskyi A."/>
        </authorList>
    </citation>
    <scope>NUCLEOTIDE SEQUENCE [LARGE SCALE GENOMIC DNA]</scope>
    <source>
        <strain evidence="1 2">AG-B5</strain>
    </source>
</reference>
<dbReference type="EMBL" id="JASJQH010006936">
    <property type="protein sequence ID" value="KAK9722922.1"/>
    <property type="molecule type" value="Genomic_DNA"/>
</dbReference>
<keyword evidence="2" id="KW-1185">Reference proteome</keyword>
<name>A0ABR2W7Z4_9FUNG</name>
<evidence type="ECO:0000313" key="1">
    <source>
        <dbReference type="EMBL" id="KAK9722922.1"/>
    </source>
</evidence>
<evidence type="ECO:0000313" key="2">
    <source>
        <dbReference type="Proteomes" id="UP001479436"/>
    </source>
</evidence>
<organism evidence="1 2">
    <name type="scientific">Basidiobolus ranarum</name>
    <dbReference type="NCBI Taxonomy" id="34480"/>
    <lineage>
        <taxon>Eukaryota</taxon>
        <taxon>Fungi</taxon>
        <taxon>Fungi incertae sedis</taxon>
        <taxon>Zoopagomycota</taxon>
        <taxon>Entomophthoromycotina</taxon>
        <taxon>Basidiobolomycetes</taxon>
        <taxon>Basidiobolales</taxon>
        <taxon>Basidiobolaceae</taxon>
        <taxon>Basidiobolus</taxon>
    </lineage>
</organism>
<accession>A0ABR2W7Z4</accession>
<sequence length="152" mass="17605">MTSLTLSTVTVSVTDAIDQTHKRYGRIFLTESCATSINSPHMTTDEKRHGQIFLNQDTTKDLHDQIEAQPPSHKMELWYTLSEIRERKQLQRRKVFSGKPSDGLDDVRWKLRSVKNFDDMLNHGFLVNSESNEYVLTIQFSLTPKIARDRGH</sequence>
<protein>
    <submittedName>
        <fullName evidence="1">Uncharacterized protein</fullName>
    </submittedName>
</protein>